<feature type="compositionally biased region" description="Basic residues" evidence="1">
    <location>
        <begin position="175"/>
        <end position="191"/>
    </location>
</feature>
<keyword evidence="2" id="KW-0472">Membrane</keyword>
<sequence>MTNRFRAMPVHSFPPVAQYLDDAPTTRMPERGLAQGYGVGVGADDVRESMTALYPGALPLQTPEALSSRRLRFEATVQLARGNLRSALTRRVYVPTILRTAALIALCSLSALVVLLLRGSIGRESRIAPIASIASIAPPVLSAPFAPAAEAMPPAVSVEFPPETLATEPAPKPAKASRHSSRHRKHGPSPL</sequence>
<keyword evidence="4" id="KW-1185">Reference proteome</keyword>
<evidence type="ECO:0000256" key="2">
    <source>
        <dbReference type="SAM" id="Phobius"/>
    </source>
</evidence>
<evidence type="ECO:0000313" key="3">
    <source>
        <dbReference type="EMBL" id="WXB04174.1"/>
    </source>
</evidence>
<evidence type="ECO:0000313" key="4">
    <source>
        <dbReference type="Proteomes" id="UP001374803"/>
    </source>
</evidence>
<organism evidence="3 4">
    <name type="scientific">Pendulispora rubella</name>
    <dbReference type="NCBI Taxonomy" id="2741070"/>
    <lineage>
        <taxon>Bacteria</taxon>
        <taxon>Pseudomonadati</taxon>
        <taxon>Myxococcota</taxon>
        <taxon>Myxococcia</taxon>
        <taxon>Myxococcales</taxon>
        <taxon>Sorangiineae</taxon>
        <taxon>Pendulisporaceae</taxon>
        <taxon>Pendulispora</taxon>
    </lineage>
</organism>
<accession>A0ABZ2KZR4</accession>
<keyword evidence="2" id="KW-0812">Transmembrane</keyword>
<reference evidence="3" key="1">
    <citation type="submission" date="2021-12" db="EMBL/GenBank/DDBJ databases">
        <title>Discovery of the Pendulisporaceae a myxobacterial family with distinct sporulation behavior and unique specialized metabolism.</title>
        <authorList>
            <person name="Garcia R."/>
            <person name="Popoff A."/>
            <person name="Bader C.D."/>
            <person name="Loehr J."/>
            <person name="Walesch S."/>
            <person name="Walt C."/>
            <person name="Boldt J."/>
            <person name="Bunk B."/>
            <person name="Haeckl F.J.F.P.J."/>
            <person name="Gunesch A.P."/>
            <person name="Birkelbach J."/>
            <person name="Nuebel U."/>
            <person name="Pietschmann T."/>
            <person name="Bach T."/>
            <person name="Mueller R."/>
        </authorList>
    </citation>
    <scope>NUCLEOTIDE SEQUENCE</scope>
    <source>
        <strain evidence="3">MSr11367</strain>
    </source>
</reference>
<keyword evidence="2" id="KW-1133">Transmembrane helix</keyword>
<name>A0ABZ2KZR4_9BACT</name>
<feature type="region of interest" description="Disordered" evidence="1">
    <location>
        <begin position="160"/>
        <end position="191"/>
    </location>
</feature>
<protein>
    <submittedName>
        <fullName evidence="3">Uncharacterized protein</fullName>
    </submittedName>
</protein>
<dbReference type="EMBL" id="CP089983">
    <property type="protein sequence ID" value="WXB04174.1"/>
    <property type="molecule type" value="Genomic_DNA"/>
</dbReference>
<feature type="transmembrane region" description="Helical" evidence="2">
    <location>
        <begin position="97"/>
        <end position="117"/>
    </location>
</feature>
<proteinExistence type="predicted"/>
<dbReference type="RefSeq" id="WP_394833810.1">
    <property type="nucleotide sequence ID" value="NZ_CP089929.1"/>
</dbReference>
<dbReference type="Proteomes" id="UP001374803">
    <property type="component" value="Chromosome"/>
</dbReference>
<evidence type="ECO:0000256" key="1">
    <source>
        <dbReference type="SAM" id="MobiDB-lite"/>
    </source>
</evidence>
<gene>
    <name evidence="3" type="ORF">LVJ94_45620</name>
</gene>